<feature type="chain" id="PRO_5041444444" evidence="3">
    <location>
        <begin position="32"/>
        <end position="539"/>
    </location>
</feature>
<evidence type="ECO:0000256" key="2">
    <source>
        <dbReference type="SAM" id="Phobius"/>
    </source>
</evidence>
<keyword evidence="2" id="KW-0812">Transmembrane</keyword>
<name>A0AA41Q0J5_9ACTN</name>
<dbReference type="RefSeq" id="WP_235053586.1">
    <property type="nucleotide sequence ID" value="NZ_JAKFHA010000010.1"/>
</dbReference>
<feature type="transmembrane region" description="Helical" evidence="2">
    <location>
        <begin position="510"/>
        <end position="529"/>
    </location>
</feature>
<dbReference type="AlphaFoldDB" id="A0AA41Q0J5"/>
<keyword evidence="5" id="KW-1185">Reference proteome</keyword>
<keyword evidence="3" id="KW-0732">Signal</keyword>
<evidence type="ECO:0000256" key="1">
    <source>
        <dbReference type="SAM" id="MobiDB-lite"/>
    </source>
</evidence>
<accession>A0AA41Q0J5</accession>
<feature type="region of interest" description="Disordered" evidence="1">
    <location>
        <begin position="473"/>
        <end position="504"/>
    </location>
</feature>
<protein>
    <submittedName>
        <fullName evidence="4">LPXTG cell wall anchor domain-containing protein</fullName>
    </submittedName>
</protein>
<dbReference type="NCBIfam" id="TIGR01167">
    <property type="entry name" value="LPXTG_anchor"/>
    <property type="match status" value="1"/>
</dbReference>
<proteinExistence type="predicted"/>
<feature type="compositionally biased region" description="Pro residues" evidence="1">
    <location>
        <begin position="475"/>
        <end position="491"/>
    </location>
</feature>
<dbReference type="NCBIfam" id="NF041528">
    <property type="entry name" value="strep_LAETG"/>
    <property type="match status" value="1"/>
</dbReference>
<evidence type="ECO:0000313" key="5">
    <source>
        <dbReference type="Proteomes" id="UP001165378"/>
    </source>
</evidence>
<keyword evidence="2" id="KW-1133">Transmembrane helix</keyword>
<reference evidence="4" key="1">
    <citation type="submission" date="2022-01" db="EMBL/GenBank/DDBJ databases">
        <title>Genome-Based Taxonomic Classification of the Phylum Actinobacteria.</title>
        <authorList>
            <person name="Gao Y."/>
        </authorList>
    </citation>
    <scope>NUCLEOTIDE SEQUENCE</scope>
    <source>
        <strain evidence="4">KLBMP 8922</strain>
    </source>
</reference>
<gene>
    <name evidence="4" type="ORF">LZ495_19285</name>
</gene>
<dbReference type="EMBL" id="JAKFHA010000010">
    <property type="protein sequence ID" value="MCF2529343.1"/>
    <property type="molecule type" value="Genomic_DNA"/>
</dbReference>
<organism evidence="4 5">
    <name type="scientific">Yinghuangia soli</name>
    <dbReference type="NCBI Taxonomy" id="2908204"/>
    <lineage>
        <taxon>Bacteria</taxon>
        <taxon>Bacillati</taxon>
        <taxon>Actinomycetota</taxon>
        <taxon>Actinomycetes</taxon>
        <taxon>Kitasatosporales</taxon>
        <taxon>Streptomycetaceae</taxon>
        <taxon>Yinghuangia</taxon>
    </lineage>
</organism>
<comment type="caution">
    <text evidence="4">The sequence shown here is derived from an EMBL/GenBank/DDBJ whole genome shotgun (WGS) entry which is preliminary data.</text>
</comment>
<dbReference type="Proteomes" id="UP001165378">
    <property type="component" value="Unassembled WGS sequence"/>
</dbReference>
<feature type="signal peptide" evidence="3">
    <location>
        <begin position="1"/>
        <end position="31"/>
    </location>
</feature>
<evidence type="ECO:0000256" key="3">
    <source>
        <dbReference type="SAM" id="SignalP"/>
    </source>
</evidence>
<evidence type="ECO:0000313" key="4">
    <source>
        <dbReference type="EMBL" id="MCF2529343.1"/>
    </source>
</evidence>
<sequence length="539" mass="56042">MSVFRSLLRPAVLTASAAAMVIGVAAVPAQAENPTMSIEGPLELALPLPGSPGEADRTLSYFRYWSDGQSGIDRRLTDFTYKIDGSDLKGIAELDFSQLNTWSCKVLTPGLVAECATPGTSYPYVPQVPIKAAAGAKNGQSGTVKLTASATGTKVEGTETDVVVGGSDLTLEEVPDGRNLKIGSAISSDLEGANLGTLAVPGVIVSVANTTGLDAAERFSNCVYAVDKYRNVIEQAVCRIDTPVAIGEKYSIPGLYKFTVGADALHEFTSHGIEPFSQKAWDRATDWADFKPGTGRKLELVKKPAARSIAPDLDPYNNYGMTQYSVDSSADLAVPQVTAAGKQGEVVKAAVAVKNEGPGRQDTGIIDEPFARLKVEIPAGASVVKAPEDCHLLKGDETDMGDPLFPGHEKWDGPAYVCWVRGVAFAGEKIDLPFELRIDKVVPDAVGGLYMVPRGTGDKNPANNAAALVLNPTGKPLPNPGGPAIPLPLPNPGDNGPDLADTGGSSSTPLIAGIGGGLLLAAGGIFVVLRRRNAGGAAA</sequence>
<keyword evidence="2" id="KW-0472">Membrane</keyword>